<dbReference type="Proteomes" id="UP001147733">
    <property type="component" value="Unassembled WGS sequence"/>
</dbReference>
<feature type="transmembrane region" description="Helical" evidence="1">
    <location>
        <begin position="60"/>
        <end position="78"/>
    </location>
</feature>
<reference evidence="2" key="1">
    <citation type="submission" date="2022-11" db="EMBL/GenBank/DDBJ databases">
        <authorList>
            <person name="Petersen C."/>
        </authorList>
    </citation>
    <scope>NUCLEOTIDE SEQUENCE</scope>
    <source>
        <strain evidence="2">IBT 23319</strain>
    </source>
</reference>
<name>A0A9W9PC74_PENCI</name>
<protein>
    <submittedName>
        <fullName evidence="2">Uncharacterized protein</fullName>
    </submittedName>
</protein>
<evidence type="ECO:0000256" key="1">
    <source>
        <dbReference type="SAM" id="Phobius"/>
    </source>
</evidence>
<organism evidence="2 3">
    <name type="scientific">Penicillium citrinum</name>
    <dbReference type="NCBI Taxonomy" id="5077"/>
    <lineage>
        <taxon>Eukaryota</taxon>
        <taxon>Fungi</taxon>
        <taxon>Dikarya</taxon>
        <taxon>Ascomycota</taxon>
        <taxon>Pezizomycotina</taxon>
        <taxon>Eurotiomycetes</taxon>
        <taxon>Eurotiomycetidae</taxon>
        <taxon>Eurotiales</taxon>
        <taxon>Aspergillaceae</taxon>
        <taxon>Penicillium</taxon>
    </lineage>
</organism>
<reference evidence="2" key="2">
    <citation type="journal article" date="2023" name="IMA Fungus">
        <title>Comparative genomic study of the Penicillium genus elucidates a diverse pangenome and 15 lateral gene transfer events.</title>
        <authorList>
            <person name="Petersen C."/>
            <person name="Sorensen T."/>
            <person name="Nielsen M.R."/>
            <person name="Sondergaard T.E."/>
            <person name="Sorensen J.L."/>
            <person name="Fitzpatrick D.A."/>
            <person name="Frisvad J.C."/>
            <person name="Nielsen K.L."/>
        </authorList>
    </citation>
    <scope>NUCLEOTIDE SEQUENCE</scope>
    <source>
        <strain evidence="2">IBT 23319</strain>
    </source>
</reference>
<keyword evidence="3" id="KW-1185">Reference proteome</keyword>
<accession>A0A9W9PC74</accession>
<dbReference type="AlphaFoldDB" id="A0A9W9PC74"/>
<gene>
    <name evidence="2" type="ORF">N7469_000159</name>
</gene>
<keyword evidence="1" id="KW-0812">Transmembrane</keyword>
<proteinExistence type="predicted"/>
<feature type="transmembrane region" description="Helical" evidence="1">
    <location>
        <begin position="107"/>
        <end position="127"/>
    </location>
</feature>
<sequence>MTTARALSDGLAYLLACFNAFCIQAHLTSRFSPAFSKNLATQLPHHNKAIFWWLGVSDETLRYMFVSLNAGLGLLLALPGWRSTGLKVALALLCVGFTSDMKLKEKWLLHFLSHLVLLSITMAAIYVR</sequence>
<evidence type="ECO:0000313" key="2">
    <source>
        <dbReference type="EMBL" id="KAJ5241832.1"/>
    </source>
</evidence>
<dbReference type="RefSeq" id="XP_056504836.1">
    <property type="nucleotide sequence ID" value="XM_056639079.1"/>
</dbReference>
<evidence type="ECO:0000313" key="3">
    <source>
        <dbReference type="Proteomes" id="UP001147733"/>
    </source>
</evidence>
<dbReference type="OrthoDB" id="5413841at2759"/>
<dbReference type="GeneID" id="81378246"/>
<keyword evidence="1" id="KW-1133">Transmembrane helix</keyword>
<keyword evidence="1" id="KW-0472">Membrane</keyword>
<comment type="caution">
    <text evidence="2">The sequence shown here is derived from an EMBL/GenBank/DDBJ whole genome shotgun (WGS) entry which is preliminary data.</text>
</comment>
<dbReference type="EMBL" id="JAPQKT010000001">
    <property type="protein sequence ID" value="KAJ5241832.1"/>
    <property type="molecule type" value="Genomic_DNA"/>
</dbReference>